<evidence type="ECO:0000313" key="2">
    <source>
        <dbReference type="Proteomes" id="UP000699042"/>
    </source>
</evidence>
<dbReference type="Proteomes" id="UP000699042">
    <property type="component" value="Unassembled WGS sequence"/>
</dbReference>
<evidence type="ECO:0000313" key="1">
    <source>
        <dbReference type="EMBL" id="KAG7055042.1"/>
    </source>
</evidence>
<dbReference type="AlphaFoldDB" id="A0A9P7UIX6"/>
<dbReference type="EMBL" id="JAESDN010000002">
    <property type="protein sequence ID" value="KAG7055042.1"/>
    <property type="molecule type" value="Genomic_DNA"/>
</dbReference>
<protein>
    <submittedName>
        <fullName evidence="1">Uncharacterized protein</fullName>
    </submittedName>
</protein>
<accession>A0A9P7UIX6</accession>
<organism evidence="1 2">
    <name type="scientific">Colletotrichum scovillei</name>
    <dbReference type="NCBI Taxonomy" id="1209932"/>
    <lineage>
        <taxon>Eukaryota</taxon>
        <taxon>Fungi</taxon>
        <taxon>Dikarya</taxon>
        <taxon>Ascomycota</taxon>
        <taxon>Pezizomycotina</taxon>
        <taxon>Sordariomycetes</taxon>
        <taxon>Hypocreomycetidae</taxon>
        <taxon>Glomerellales</taxon>
        <taxon>Glomerellaceae</taxon>
        <taxon>Colletotrichum</taxon>
        <taxon>Colletotrichum acutatum species complex</taxon>
    </lineage>
</organism>
<sequence>MWGSKFRFIGAAQSLESRCTTYLAEVLVHRAYALSLSPTSYEYASAISD</sequence>
<keyword evidence="2" id="KW-1185">Reference proteome</keyword>
<gene>
    <name evidence="1" type="ORF">JMJ77_007511</name>
</gene>
<name>A0A9P7UIX6_9PEZI</name>
<feature type="non-terminal residue" evidence="1">
    <location>
        <position position="49"/>
    </location>
</feature>
<reference evidence="1" key="1">
    <citation type="submission" date="2021-05" db="EMBL/GenBank/DDBJ databases">
        <title>Comparative genomics of three Colletotrichum scovillei strains and genetic complementation revealed genes involved fungal growth and virulence on chili pepper.</title>
        <authorList>
            <person name="Hsieh D.-K."/>
            <person name="Chuang S.-C."/>
            <person name="Chen C.-Y."/>
            <person name="Chao Y.-T."/>
            <person name="Lu M.-Y.J."/>
            <person name="Lee M.-H."/>
            <person name="Shih M.-C."/>
        </authorList>
    </citation>
    <scope>NUCLEOTIDE SEQUENCE</scope>
    <source>
        <strain evidence="1">Coll-153</strain>
    </source>
</reference>
<proteinExistence type="predicted"/>
<comment type="caution">
    <text evidence="1">The sequence shown here is derived from an EMBL/GenBank/DDBJ whole genome shotgun (WGS) entry which is preliminary data.</text>
</comment>